<evidence type="ECO:0000313" key="2">
    <source>
        <dbReference type="EMBL" id="KAH7117889.1"/>
    </source>
</evidence>
<dbReference type="Proteomes" id="UP000700596">
    <property type="component" value="Unassembled WGS sequence"/>
</dbReference>
<dbReference type="EMBL" id="JAGMWT010000013">
    <property type="protein sequence ID" value="KAH7117889.1"/>
    <property type="molecule type" value="Genomic_DNA"/>
</dbReference>
<keyword evidence="3" id="KW-1185">Reference proteome</keyword>
<proteinExistence type="predicted"/>
<sequence>MLIVNCEGTPYEIGFAHGTAAKSEIHRCISFYTSLFLKNCKQTWPQVLEHAAIFEQNAQNSWPAYHEEMRGIADGAGVHLLDIVALNVRTEINFGLFSDGCTAVSWHTEERAFLAQNWDWMKEQKENLIITTITQESKPKIHQVTEAGIIGKIGFNSAGVGTLLNAIRVHGMDPTRMPVHFALRTALESNSAREAVDRLKNHGIASSGHILIADAALAVGLEFTKSTFAECIPDTRRRIVHANHLLLDHPDEVDTVWLKDSSVRVKTMTDNLQELPAEPSWEQISGLFEDEKNFPTSICREETPESGSGTLFNIVMDLKSRNAIVRLGKPTRADEMISLSL</sequence>
<dbReference type="Gene3D" id="1.10.10.2120">
    <property type="match status" value="1"/>
</dbReference>
<dbReference type="Pfam" id="PF03417">
    <property type="entry name" value="AAT"/>
    <property type="match status" value="1"/>
</dbReference>
<organism evidence="2 3">
    <name type="scientific">Dendryphion nanum</name>
    <dbReference type="NCBI Taxonomy" id="256645"/>
    <lineage>
        <taxon>Eukaryota</taxon>
        <taxon>Fungi</taxon>
        <taxon>Dikarya</taxon>
        <taxon>Ascomycota</taxon>
        <taxon>Pezizomycotina</taxon>
        <taxon>Dothideomycetes</taxon>
        <taxon>Pleosporomycetidae</taxon>
        <taxon>Pleosporales</taxon>
        <taxon>Torulaceae</taxon>
        <taxon>Dendryphion</taxon>
    </lineage>
</organism>
<accession>A0A9P9IFJ5</accession>
<feature type="domain" description="Peptidase C45 hydrolase" evidence="1">
    <location>
        <begin position="106"/>
        <end position="331"/>
    </location>
</feature>
<dbReference type="InterPro" id="IPR005079">
    <property type="entry name" value="Peptidase_C45_hydrolase"/>
</dbReference>
<evidence type="ECO:0000259" key="1">
    <source>
        <dbReference type="Pfam" id="PF03417"/>
    </source>
</evidence>
<dbReference type="Gene3D" id="3.60.60.10">
    <property type="entry name" value="Penicillin V Acylase, Chain A"/>
    <property type="match status" value="1"/>
</dbReference>
<gene>
    <name evidence="2" type="ORF">B0J11DRAFT_509584</name>
</gene>
<comment type="caution">
    <text evidence="2">The sequence shown here is derived from an EMBL/GenBank/DDBJ whole genome shotgun (WGS) entry which is preliminary data.</text>
</comment>
<dbReference type="OrthoDB" id="189997at2759"/>
<dbReference type="PANTHER" id="PTHR34180:SF1">
    <property type="entry name" value="BETA-ALANYL-DOPAMINE_CARCININE HYDROLASE"/>
    <property type="match status" value="1"/>
</dbReference>
<dbReference type="NCBIfam" id="NF040521">
    <property type="entry name" value="C45_proenzyme"/>
    <property type="match status" value="1"/>
</dbReference>
<reference evidence="2" key="1">
    <citation type="journal article" date="2021" name="Nat. Commun.">
        <title>Genetic determinants of endophytism in the Arabidopsis root mycobiome.</title>
        <authorList>
            <person name="Mesny F."/>
            <person name="Miyauchi S."/>
            <person name="Thiergart T."/>
            <person name="Pickel B."/>
            <person name="Atanasova L."/>
            <person name="Karlsson M."/>
            <person name="Huettel B."/>
            <person name="Barry K.W."/>
            <person name="Haridas S."/>
            <person name="Chen C."/>
            <person name="Bauer D."/>
            <person name="Andreopoulos W."/>
            <person name="Pangilinan J."/>
            <person name="LaButti K."/>
            <person name="Riley R."/>
            <person name="Lipzen A."/>
            <person name="Clum A."/>
            <person name="Drula E."/>
            <person name="Henrissat B."/>
            <person name="Kohler A."/>
            <person name="Grigoriev I.V."/>
            <person name="Martin F.M."/>
            <person name="Hacquard S."/>
        </authorList>
    </citation>
    <scope>NUCLEOTIDE SEQUENCE</scope>
    <source>
        <strain evidence="2">MPI-CAGE-CH-0243</strain>
    </source>
</reference>
<dbReference type="InterPro" id="IPR047794">
    <property type="entry name" value="C45_proenzyme-like"/>
</dbReference>
<dbReference type="AlphaFoldDB" id="A0A9P9IFJ5"/>
<evidence type="ECO:0000313" key="3">
    <source>
        <dbReference type="Proteomes" id="UP000700596"/>
    </source>
</evidence>
<name>A0A9P9IFJ5_9PLEO</name>
<dbReference type="InterPro" id="IPR047801">
    <property type="entry name" value="Peptidase_C45"/>
</dbReference>
<protein>
    <submittedName>
        <fullName evidence="2">Peptidase C45 acyl-coenzyme A:6-aminopenicillanic acid acyl-transferase-like protein</fullName>
    </submittedName>
</protein>
<dbReference type="PANTHER" id="PTHR34180">
    <property type="entry name" value="PEPTIDASE C45"/>
    <property type="match status" value="1"/>
</dbReference>